<feature type="transmembrane region" description="Helical" evidence="2">
    <location>
        <begin position="50"/>
        <end position="73"/>
    </location>
</feature>
<gene>
    <name evidence="3" type="primary">ND6</name>
</gene>
<dbReference type="GeneID" id="15822571"/>
<feature type="transmembrane region" description="Helical" evidence="2">
    <location>
        <begin position="6"/>
        <end position="22"/>
    </location>
</feature>
<keyword evidence="2" id="KW-0472">Membrane</keyword>
<dbReference type="PANTHER" id="PTHR33269">
    <property type="entry name" value="NADH-UBIQUINONE OXIDOREDUCTASE CHAIN 6"/>
    <property type="match status" value="1"/>
</dbReference>
<dbReference type="RefSeq" id="YP_008081028.1">
    <property type="nucleotide sequence ID" value="NC_021406.1"/>
</dbReference>
<geneLocation type="mitochondrion" evidence="3"/>
<sequence>MNEMFFIFSILIFFSCLMCIFSTNPIHSVFWLVNIFFFSFGLLINMNLEFIAFLLIMIYVGAIVILFLFVIMMLDIIKINKSTNINNIIPIILVSLSMLIMLTFSDKILIKNSSKINIIKSKWNIYSQFQAFSIDFYFNHYINFIIISILLIIALIGAIVLALNDNSIIKKQKIFIQHFRNNSWT</sequence>
<keyword evidence="2" id="KW-0830">Ubiquinone</keyword>
<dbReference type="Gene3D" id="1.20.120.1200">
    <property type="entry name" value="NADH-ubiquinone/plastoquinone oxidoreductase chain 6, subunit NuoJ"/>
    <property type="match status" value="1"/>
</dbReference>
<dbReference type="AlphaFoldDB" id="R4IXB3"/>
<dbReference type="Pfam" id="PF00499">
    <property type="entry name" value="Oxidored_q3"/>
    <property type="match status" value="1"/>
</dbReference>
<dbReference type="GO" id="GO:0031966">
    <property type="term" value="C:mitochondrial membrane"/>
    <property type="evidence" value="ECO:0007669"/>
    <property type="project" value="UniProtKB-SubCell"/>
</dbReference>
<dbReference type="CTD" id="4541"/>
<comment type="subcellular location">
    <subcellularLocation>
        <location evidence="2">Mitochondrion membrane</location>
        <topology evidence="2">Multi-pass membrane protein</topology>
    </subcellularLocation>
</comment>
<evidence type="ECO:0000256" key="1">
    <source>
        <dbReference type="ARBA" id="ARBA00021095"/>
    </source>
</evidence>
<dbReference type="InterPro" id="IPR042106">
    <property type="entry name" value="Nuo/plastoQ_OxRdtase_6_NuoJ"/>
</dbReference>
<keyword evidence="2" id="KW-1278">Translocase</keyword>
<keyword evidence="2" id="KW-0679">Respiratory chain</keyword>
<feature type="transmembrane region" description="Helical" evidence="2">
    <location>
        <begin position="29"/>
        <end position="44"/>
    </location>
</feature>
<dbReference type="PANTHER" id="PTHR33269:SF17">
    <property type="entry name" value="NADH-UBIQUINONE OXIDOREDUCTASE CHAIN 6"/>
    <property type="match status" value="1"/>
</dbReference>
<dbReference type="EC" id="7.1.1.2" evidence="2"/>
<feature type="transmembrane region" description="Helical" evidence="2">
    <location>
        <begin position="85"/>
        <end position="104"/>
    </location>
</feature>
<protein>
    <recommendedName>
        <fullName evidence="1 2">NADH-ubiquinone oxidoreductase chain 6</fullName>
        <ecNumber evidence="2">7.1.1.2</ecNumber>
    </recommendedName>
</protein>
<keyword evidence="2" id="KW-0812">Transmembrane</keyword>
<keyword evidence="2" id="KW-0520">NAD</keyword>
<dbReference type="GO" id="GO:0008137">
    <property type="term" value="F:NADH dehydrogenase (ubiquinone) activity"/>
    <property type="evidence" value="ECO:0007669"/>
    <property type="project" value="UniProtKB-UniRule"/>
</dbReference>
<comment type="function">
    <text evidence="2">Core subunit of the mitochondrial membrane respiratory chain NADH dehydrogenase (Complex I) which catalyzes electron transfer from NADH through the respiratory chain, using ubiquinone as an electron acceptor. Essential for the catalytic activity and assembly of complex I.</text>
</comment>
<keyword evidence="2" id="KW-1133">Transmembrane helix</keyword>
<name>R4IXB3_9CNID</name>
<reference evidence="3" key="1">
    <citation type="journal article" date="2014" name="Mitochondrial DNA">
        <title>The complete mitochondrial genome of Chinese green hydra, Hydra sinensis (Hydroida: Hydridae).</title>
        <authorList>
            <person name="Pan H.C."/>
            <person name="Qian X.C."/>
            <person name="Li P."/>
            <person name="Li X.F."/>
            <person name="Wang A.T."/>
        </authorList>
    </citation>
    <scope>NUCLEOTIDE SEQUENCE</scope>
</reference>
<feature type="transmembrane region" description="Helical" evidence="2">
    <location>
        <begin position="141"/>
        <end position="163"/>
    </location>
</feature>
<evidence type="ECO:0000256" key="2">
    <source>
        <dbReference type="RuleBase" id="RU004430"/>
    </source>
</evidence>
<organism evidence="3">
    <name type="scientific">Hydra sinensis</name>
    <dbReference type="NCBI Taxonomy" id="570418"/>
    <lineage>
        <taxon>Eukaryota</taxon>
        <taxon>Metazoa</taxon>
        <taxon>Cnidaria</taxon>
        <taxon>Hydrozoa</taxon>
        <taxon>Hydroidolina</taxon>
        <taxon>Anthoathecata</taxon>
        <taxon>Aplanulata</taxon>
        <taxon>Hydridae</taxon>
        <taxon>Hydra</taxon>
    </lineage>
</organism>
<keyword evidence="2" id="KW-0249">Electron transport</keyword>
<dbReference type="EMBL" id="JX089978">
    <property type="protein sequence ID" value="AGE65906.1"/>
    <property type="molecule type" value="Genomic_DNA"/>
</dbReference>
<keyword evidence="2" id="KW-0813">Transport</keyword>
<proteinExistence type="inferred from homology"/>
<dbReference type="InterPro" id="IPR001457">
    <property type="entry name" value="NADH_UbQ/plastoQ_OxRdtase_su6"/>
</dbReference>
<comment type="catalytic activity">
    <reaction evidence="2">
        <text>a ubiquinone + NADH + 5 H(+)(in) = a ubiquinol + NAD(+) + 4 H(+)(out)</text>
        <dbReference type="Rhea" id="RHEA:29091"/>
        <dbReference type="Rhea" id="RHEA-COMP:9565"/>
        <dbReference type="Rhea" id="RHEA-COMP:9566"/>
        <dbReference type="ChEBI" id="CHEBI:15378"/>
        <dbReference type="ChEBI" id="CHEBI:16389"/>
        <dbReference type="ChEBI" id="CHEBI:17976"/>
        <dbReference type="ChEBI" id="CHEBI:57540"/>
        <dbReference type="ChEBI" id="CHEBI:57945"/>
        <dbReference type="EC" id="7.1.1.2"/>
    </reaction>
</comment>
<keyword evidence="2 3" id="KW-0496">Mitochondrion</keyword>
<evidence type="ECO:0000313" key="3">
    <source>
        <dbReference type="EMBL" id="AGE65906.1"/>
    </source>
</evidence>
<comment type="similarity">
    <text evidence="2">Belongs to the complex I subunit 6 family.</text>
</comment>
<accession>R4IXB3</accession>